<organism evidence="2 3">
    <name type="scientific">Rangifer tarandus platyrhynchus</name>
    <name type="common">Svalbard reindeer</name>
    <dbReference type="NCBI Taxonomy" id="3082113"/>
    <lineage>
        <taxon>Eukaryota</taxon>
        <taxon>Metazoa</taxon>
        <taxon>Chordata</taxon>
        <taxon>Craniata</taxon>
        <taxon>Vertebrata</taxon>
        <taxon>Euteleostomi</taxon>
        <taxon>Mammalia</taxon>
        <taxon>Eutheria</taxon>
        <taxon>Laurasiatheria</taxon>
        <taxon>Artiodactyla</taxon>
        <taxon>Ruminantia</taxon>
        <taxon>Pecora</taxon>
        <taxon>Cervidae</taxon>
        <taxon>Odocoileinae</taxon>
        <taxon>Rangifer</taxon>
    </lineage>
</organism>
<name>A0ABN9A048_RANTA</name>
<dbReference type="Proteomes" id="UP001176941">
    <property type="component" value="Chromosome 7"/>
</dbReference>
<protein>
    <submittedName>
        <fullName evidence="2">Uncharacterized protein</fullName>
    </submittedName>
</protein>
<proteinExistence type="predicted"/>
<sequence length="253" mass="25742">MQPHSRPQAFRPQPREGPVAQGSGSALFPQREGGCRGPSLGFEEPSAAPRAAVFLLPPNQGLREDNAPCGPSGHATPGPPRGLWPQQSRTCSPGQSREREPARPSRGPAPVPLVPPPSPDLPPGSEAWEARPPPSRSPEGPKPGRKGSAAALSGHTNAVPEVRGASQARGGSQGAAAIVSAEKLGVRGLAWLVRIACGAASPGSRECGPAKQAGRETLPCALAAPHTKPAGITRGGAPPGTARCAHTRAMEAT</sequence>
<accession>A0ABN9A048</accession>
<gene>
    <name evidence="2" type="ORF">MRATA1EN1_LOCUS27339</name>
</gene>
<feature type="compositionally biased region" description="Low complexity" evidence="1">
    <location>
        <begin position="163"/>
        <end position="174"/>
    </location>
</feature>
<feature type="region of interest" description="Disordered" evidence="1">
    <location>
        <begin position="227"/>
        <end position="253"/>
    </location>
</feature>
<keyword evidence="3" id="KW-1185">Reference proteome</keyword>
<feature type="region of interest" description="Disordered" evidence="1">
    <location>
        <begin position="1"/>
        <end position="174"/>
    </location>
</feature>
<feature type="compositionally biased region" description="Pro residues" evidence="1">
    <location>
        <begin position="107"/>
        <end position="122"/>
    </location>
</feature>
<reference evidence="2" key="1">
    <citation type="submission" date="2023-04" db="EMBL/GenBank/DDBJ databases">
        <authorList>
            <consortium name="ELIXIR-Norway"/>
        </authorList>
    </citation>
    <scope>NUCLEOTIDE SEQUENCE [LARGE SCALE GENOMIC DNA]</scope>
</reference>
<evidence type="ECO:0000256" key="1">
    <source>
        <dbReference type="SAM" id="MobiDB-lite"/>
    </source>
</evidence>
<dbReference type="EMBL" id="OX459943">
    <property type="protein sequence ID" value="CAI9178377.1"/>
    <property type="molecule type" value="Genomic_DNA"/>
</dbReference>
<evidence type="ECO:0000313" key="2">
    <source>
        <dbReference type="EMBL" id="CAI9178377.1"/>
    </source>
</evidence>
<evidence type="ECO:0000313" key="3">
    <source>
        <dbReference type="Proteomes" id="UP001176941"/>
    </source>
</evidence>
<feature type="compositionally biased region" description="Polar residues" evidence="1">
    <location>
        <begin position="85"/>
        <end position="95"/>
    </location>
</feature>